<comment type="caution">
    <text evidence="1">The sequence shown here is derived from an EMBL/GenBank/DDBJ whole genome shotgun (WGS) entry which is preliminary data.</text>
</comment>
<protein>
    <submittedName>
        <fullName evidence="1">Uncharacterized protein</fullName>
    </submittedName>
</protein>
<dbReference type="Proteomes" id="UP000831701">
    <property type="component" value="Chromosome 1"/>
</dbReference>
<gene>
    <name evidence="1" type="ORF">L3Q82_000161</name>
</gene>
<evidence type="ECO:0000313" key="2">
    <source>
        <dbReference type="Proteomes" id="UP000831701"/>
    </source>
</evidence>
<evidence type="ECO:0000313" key="1">
    <source>
        <dbReference type="EMBL" id="KAI3376914.1"/>
    </source>
</evidence>
<keyword evidence="2" id="KW-1185">Reference proteome</keyword>
<dbReference type="EMBL" id="CM041531">
    <property type="protein sequence ID" value="KAI3376914.1"/>
    <property type="molecule type" value="Genomic_DNA"/>
</dbReference>
<accession>A0ACB8XAZ7</accession>
<proteinExistence type="predicted"/>
<organism evidence="1 2">
    <name type="scientific">Scortum barcoo</name>
    <name type="common">barcoo grunter</name>
    <dbReference type="NCBI Taxonomy" id="214431"/>
    <lineage>
        <taxon>Eukaryota</taxon>
        <taxon>Metazoa</taxon>
        <taxon>Chordata</taxon>
        <taxon>Craniata</taxon>
        <taxon>Vertebrata</taxon>
        <taxon>Euteleostomi</taxon>
        <taxon>Actinopterygii</taxon>
        <taxon>Neopterygii</taxon>
        <taxon>Teleostei</taxon>
        <taxon>Neoteleostei</taxon>
        <taxon>Acanthomorphata</taxon>
        <taxon>Eupercaria</taxon>
        <taxon>Centrarchiformes</taxon>
        <taxon>Terapontoidei</taxon>
        <taxon>Terapontidae</taxon>
        <taxon>Scortum</taxon>
    </lineage>
</organism>
<name>A0ACB8XAZ7_9TELE</name>
<sequence>MRHRPPPPIGCECETVTKTNTPQSGPCTPLTTPISDAGLKLSTTEGSLVLKLVVQSHPPHSQDNEGGLHGTIKQLPSSHALWRLRCTRQRMQLVVMAAVLALVGAGQGCSFGCHPTNISIPVESCGSIEFIYTTICAGQCYHEDPVYIGHDDWAKQKICNGDWSYEVKHIKGCPVGVTYPVARNCECAACNAGNTYCGRFPGDIPSCLSF</sequence>
<reference evidence="1" key="1">
    <citation type="submission" date="2022-04" db="EMBL/GenBank/DDBJ databases">
        <title>Jade perch genome.</title>
        <authorList>
            <person name="Chao B."/>
        </authorList>
    </citation>
    <scope>NUCLEOTIDE SEQUENCE</scope>
    <source>
        <strain evidence="1">CB-2022</strain>
    </source>
</reference>